<feature type="domain" description="Helicase ATP-binding" evidence="10">
    <location>
        <begin position="321"/>
        <end position="517"/>
    </location>
</feature>
<dbReference type="InterPro" id="IPR000629">
    <property type="entry name" value="RNA-helicase_DEAD-box_CS"/>
</dbReference>
<evidence type="ECO:0000259" key="12">
    <source>
        <dbReference type="PROSITE" id="PS51195"/>
    </source>
</evidence>
<dbReference type="FunFam" id="3.40.50.300:FF:000397">
    <property type="entry name" value="Probable ATP-dependent RNA helicase DDX4"/>
    <property type="match status" value="1"/>
</dbReference>
<evidence type="ECO:0000256" key="7">
    <source>
        <dbReference type="PROSITE-ProRule" id="PRU00552"/>
    </source>
</evidence>
<feature type="compositionally biased region" description="Gly residues" evidence="9">
    <location>
        <begin position="154"/>
        <end position="165"/>
    </location>
</feature>
<evidence type="ECO:0000313" key="14">
    <source>
        <dbReference type="Proteomes" id="UP000276776"/>
    </source>
</evidence>
<feature type="compositionally biased region" description="Polar residues" evidence="9">
    <location>
        <begin position="45"/>
        <end position="58"/>
    </location>
</feature>
<evidence type="ECO:0000256" key="6">
    <source>
        <dbReference type="ARBA" id="ARBA00047984"/>
    </source>
</evidence>
<dbReference type="OrthoDB" id="196131at2759"/>
<dbReference type="Proteomes" id="UP000276776">
    <property type="component" value="Unassembled WGS sequence"/>
</dbReference>
<dbReference type="PANTHER" id="PTHR47958">
    <property type="entry name" value="ATP-DEPENDENT RNA HELICASE DBP3"/>
    <property type="match status" value="1"/>
</dbReference>
<dbReference type="GO" id="GO:0003724">
    <property type="term" value="F:RNA helicase activity"/>
    <property type="evidence" value="ECO:0007669"/>
    <property type="project" value="UniProtKB-EC"/>
</dbReference>
<dbReference type="STRING" id="103827.A0A0N5D734"/>
<reference evidence="13 14" key="2">
    <citation type="submission" date="2018-11" db="EMBL/GenBank/DDBJ databases">
        <authorList>
            <consortium name="Pathogen Informatics"/>
        </authorList>
    </citation>
    <scope>NUCLEOTIDE SEQUENCE [LARGE SCALE GENOMIC DNA]</scope>
</reference>
<dbReference type="GO" id="GO:0003676">
    <property type="term" value="F:nucleic acid binding"/>
    <property type="evidence" value="ECO:0007669"/>
    <property type="project" value="InterPro"/>
</dbReference>
<feature type="region of interest" description="Disordered" evidence="9">
    <location>
        <begin position="695"/>
        <end position="755"/>
    </location>
</feature>
<feature type="domain" description="Helicase C-terminal" evidence="11">
    <location>
        <begin position="545"/>
        <end position="690"/>
    </location>
</feature>
<evidence type="ECO:0000256" key="2">
    <source>
        <dbReference type="ARBA" id="ARBA00022741"/>
    </source>
</evidence>
<dbReference type="FunFam" id="3.40.50.300:FF:000008">
    <property type="entry name" value="ATP-dependent RNA helicase RhlB"/>
    <property type="match status" value="1"/>
</dbReference>
<dbReference type="PROSITE" id="PS51195">
    <property type="entry name" value="Q_MOTIF"/>
    <property type="match status" value="1"/>
</dbReference>
<evidence type="ECO:0000256" key="9">
    <source>
        <dbReference type="SAM" id="MobiDB-lite"/>
    </source>
</evidence>
<dbReference type="PROSITE" id="PS51192">
    <property type="entry name" value="HELICASE_ATP_BIND_1"/>
    <property type="match status" value="1"/>
</dbReference>
<keyword evidence="3 8" id="KW-0378">Hydrolase</keyword>
<evidence type="ECO:0000256" key="3">
    <source>
        <dbReference type="ARBA" id="ARBA00022801"/>
    </source>
</evidence>
<dbReference type="GO" id="GO:0005524">
    <property type="term" value="F:ATP binding"/>
    <property type="evidence" value="ECO:0007669"/>
    <property type="project" value="UniProtKB-KW"/>
</dbReference>
<evidence type="ECO:0000256" key="4">
    <source>
        <dbReference type="ARBA" id="ARBA00022806"/>
    </source>
</evidence>
<evidence type="ECO:0000313" key="13">
    <source>
        <dbReference type="EMBL" id="VDN06439.1"/>
    </source>
</evidence>
<feature type="short sequence motif" description="Q motif" evidence="7">
    <location>
        <begin position="290"/>
        <end position="318"/>
    </location>
</feature>
<feature type="region of interest" description="Disordered" evidence="9">
    <location>
        <begin position="24"/>
        <end position="63"/>
    </location>
</feature>
<comment type="catalytic activity">
    <reaction evidence="6">
        <text>ATP + H2O = ADP + phosphate + H(+)</text>
        <dbReference type="Rhea" id="RHEA:13065"/>
        <dbReference type="ChEBI" id="CHEBI:15377"/>
        <dbReference type="ChEBI" id="CHEBI:15378"/>
        <dbReference type="ChEBI" id="CHEBI:30616"/>
        <dbReference type="ChEBI" id="CHEBI:43474"/>
        <dbReference type="ChEBI" id="CHEBI:456216"/>
        <dbReference type="EC" id="3.6.4.13"/>
    </reaction>
</comment>
<feature type="region of interest" description="Disordered" evidence="9">
    <location>
        <begin position="210"/>
        <end position="246"/>
    </location>
</feature>
<name>A0A0N5D734_THECL</name>
<dbReference type="PROSITE" id="PS51194">
    <property type="entry name" value="HELICASE_CTER"/>
    <property type="match status" value="1"/>
</dbReference>
<dbReference type="Pfam" id="PF00271">
    <property type="entry name" value="Helicase_C"/>
    <property type="match status" value="1"/>
</dbReference>
<dbReference type="SUPFAM" id="SSF52540">
    <property type="entry name" value="P-loop containing nucleoside triphosphate hydrolases"/>
    <property type="match status" value="1"/>
</dbReference>
<organism evidence="15">
    <name type="scientific">Thelazia callipaeda</name>
    <name type="common">Oriental eyeworm</name>
    <name type="synonym">Parasitic nematode</name>
    <dbReference type="NCBI Taxonomy" id="103827"/>
    <lineage>
        <taxon>Eukaryota</taxon>
        <taxon>Metazoa</taxon>
        <taxon>Ecdysozoa</taxon>
        <taxon>Nematoda</taxon>
        <taxon>Chromadorea</taxon>
        <taxon>Rhabditida</taxon>
        <taxon>Spirurina</taxon>
        <taxon>Spiruromorpha</taxon>
        <taxon>Thelazioidea</taxon>
        <taxon>Thelaziidae</taxon>
        <taxon>Thelazia</taxon>
    </lineage>
</organism>
<evidence type="ECO:0000256" key="1">
    <source>
        <dbReference type="ARBA" id="ARBA00012552"/>
    </source>
</evidence>
<dbReference type="WBParaSite" id="TCLT_0000886501-mRNA-1">
    <property type="protein sequence ID" value="TCLT_0000886501-mRNA-1"/>
    <property type="gene ID" value="TCLT_0000886501"/>
</dbReference>
<keyword evidence="2 8" id="KW-0547">Nucleotide-binding</keyword>
<dbReference type="Gene3D" id="3.40.50.300">
    <property type="entry name" value="P-loop containing nucleotide triphosphate hydrolases"/>
    <property type="match status" value="2"/>
</dbReference>
<evidence type="ECO:0000313" key="15">
    <source>
        <dbReference type="WBParaSite" id="TCLT_0000886501-mRNA-1"/>
    </source>
</evidence>
<dbReference type="InterPro" id="IPR011545">
    <property type="entry name" value="DEAD/DEAH_box_helicase_dom"/>
</dbReference>
<feature type="compositionally biased region" description="Polar residues" evidence="9">
    <location>
        <begin position="726"/>
        <end position="755"/>
    </location>
</feature>
<dbReference type="GO" id="GO:0043186">
    <property type="term" value="C:P granule"/>
    <property type="evidence" value="ECO:0007669"/>
    <property type="project" value="UniProtKB-ARBA"/>
</dbReference>
<evidence type="ECO:0000256" key="5">
    <source>
        <dbReference type="ARBA" id="ARBA00022840"/>
    </source>
</evidence>
<dbReference type="InterPro" id="IPR014001">
    <property type="entry name" value="Helicase_ATP-bd"/>
</dbReference>
<protein>
    <recommendedName>
        <fullName evidence="1">RNA helicase</fullName>
        <ecNumber evidence="1">3.6.4.13</ecNumber>
    </recommendedName>
</protein>
<evidence type="ECO:0000259" key="11">
    <source>
        <dbReference type="PROSITE" id="PS51194"/>
    </source>
</evidence>
<dbReference type="SMART" id="SM00490">
    <property type="entry name" value="HELICc"/>
    <property type="match status" value="1"/>
</dbReference>
<reference evidence="15" key="1">
    <citation type="submission" date="2017-02" db="UniProtKB">
        <authorList>
            <consortium name="WormBaseParasite"/>
        </authorList>
    </citation>
    <scope>IDENTIFICATION</scope>
</reference>
<keyword evidence="5 8" id="KW-0067">ATP-binding</keyword>
<dbReference type="SMART" id="SM00487">
    <property type="entry name" value="DEXDc"/>
    <property type="match status" value="1"/>
</dbReference>
<dbReference type="InterPro" id="IPR027417">
    <property type="entry name" value="P-loop_NTPase"/>
</dbReference>
<keyword evidence="14" id="KW-1185">Reference proteome</keyword>
<comment type="similarity">
    <text evidence="8">Belongs to the DEAD box helicase family.</text>
</comment>
<dbReference type="AlphaFoldDB" id="A0A0N5D734"/>
<evidence type="ECO:0000256" key="8">
    <source>
        <dbReference type="RuleBase" id="RU000492"/>
    </source>
</evidence>
<evidence type="ECO:0000259" key="10">
    <source>
        <dbReference type="PROSITE" id="PS51192"/>
    </source>
</evidence>
<dbReference type="Pfam" id="PF00270">
    <property type="entry name" value="DEAD"/>
    <property type="match status" value="1"/>
</dbReference>
<feature type="domain" description="DEAD-box RNA helicase Q" evidence="12">
    <location>
        <begin position="290"/>
        <end position="318"/>
    </location>
</feature>
<dbReference type="InterPro" id="IPR014014">
    <property type="entry name" value="RNA_helicase_DEAD_Q_motif"/>
</dbReference>
<dbReference type="InterPro" id="IPR001650">
    <property type="entry name" value="Helicase_C-like"/>
</dbReference>
<dbReference type="OMA" id="SYAGMQP"/>
<dbReference type="CDD" id="cd18787">
    <property type="entry name" value="SF2_C_DEAD"/>
    <property type="match status" value="1"/>
</dbReference>
<accession>A0A0N5D734</accession>
<feature type="compositionally biased region" description="Polar residues" evidence="9">
    <location>
        <begin position="210"/>
        <end position="219"/>
    </location>
</feature>
<dbReference type="GO" id="GO:0016787">
    <property type="term" value="F:hydrolase activity"/>
    <property type="evidence" value="ECO:0007669"/>
    <property type="project" value="UniProtKB-KW"/>
</dbReference>
<feature type="region of interest" description="Disordered" evidence="9">
    <location>
        <begin position="154"/>
        <end position="196"/>
    </location>
</feature>
<keyword evidence="4 8" id="KW-0347">Helicase</keyword>
<proteinExistence type="inferred from homology"/>
<dbReference type="EC" id="3.6.4.13" evidence="1"/>
<gene>
    <name evidence="13" type="ORF">TCLT_LOCUS8854</name>
</gene>
<sequence>MNSGNFGYGGQNFDNGYQYVKNAPGSENWTGGEAPGAQLPHQPKTGASATVPRSSEALSQHETRYIPPHMRYSATATANEIIPEGVPVHENWSRGAEQYGRSGRGTSTFNDRVMPMRKSQSYAGMQPQGDYGAQWSNNSSVQGYDYQPSMGGRPGRGRAGFGPSIGGFSRNDGHARGRGNYGDTHGSGRGRPNYTGRYSYDRRTVYDEQQWGSQHQSNFRRQDDTIPDNSRWAGLRDSVPERSPQWTEQLPRDELLESELFAGMNSGINFDKYEEIPVEATGQDCPSPIALFADLKLHPWIEENIRLSGYGRPTPVQKYSIPTLMSNRDLMSCAQTGSGKTAAFLVPLINNVLQAGPDALYKVTVLHSTTQQNGRRRQYPAALILSPTRELSLQIYNESRKFAYRTPITSALLYGGRENYREQINKLRLGVHILIATPGRLIDVMEQGFIGLDGCRFLVLDEADRMLDMGFEPQIRQIVDLSKMPPKGKRVTAMFSATFPKEIQVLAQDFLMSNYVFLAVGRVGSTSENIMQKIVWVEEHEKKSFLMDLLDAGEPSALTLVFVETKRGASDLAYYLQKDGYNVVAIHGDLKQFEREKHLETFRSGVAPILVATAVAARGLDIPNVKHVINYDLPSDIDEYVHRIGRTGRVGNVGLATSFFNDKNRNIARDLAELVVEANQELPEWLEKLSADAQRYGTRPGRTKGASRFGGRDHRIQYTGGGGGSHRQNGISYSPSSNQWNHPQRSSRAPPQQVP</sequence>
<dbReference type="EMBL" id="UYYF01004692">
    <property type="protein sequence ID" value="VDN06439.1"/>
    <property type="molecule type" value="Genomic_DNA"/>
</dbReference>
<dbReference type="PROSITE" id="PS00039">
    <property type="entry name" value="DEAD_ATP_HELICASE"/>
    <property type="match status" value="1"/>
</dbReference>